<name>A0A9X2Q721_9BACT</name>
<evidence type="ECO:0000313" key="2">
    <source>
        <dbReference type="Proteomes" id="UP001155057"/>
    </source>
</evidence>
<dbReference type="AlphaFoldDB" id="A0A9X2Q721"/>
<sequence>MHQARPASTRRPSVGCSQRFLYLCAVRLSLRERILPPFSLHTTYRVPTSGQPPLDPWTRTPELCQLSPLNQRLLFILDPVSDPPEDDPV</sequence>
<dbReference type="EMBL" id="JANUAE010000004">
    <property type="protein sequence ID" value="MCS3709868.1"/>
    <property type="molecule type" value="Genomic_DNA"/>
</dbReference>
<protein>
    <submittedName>
        <fullName evidence="1">Uncharacterized protein</fullName>
    </submittedName>
</protein>
<reference evidence="1" key="1">
    <citation type="submission" date="2022-08" db="EMBL/GenBank/DDBJ databases">
        <title>Genomic Encyclopedia of Type Strains, Phase V (KMG-V): Genome sequencing to study the core and pangenomes of soil and plant-associated prokaryotes.</title>
        <authorList>
            <person name="Whitman W."/>
        </authorList>
    </citation>
    <scope>NUCLEOTIDE SEQUENCE</scope>
    <source>
        <strain evidence="1">SP3049</strain>
    </source>
</reference>
<evidence type="ECO:0000313" key="1">
    <source>
        <dbReference type="EMBL" id="MCS3709868.1"/>
    </source>
</evidence>
<organism evidence="1 2">
    <name type="scientific">Salinibacter ruber</name>
    <dbReference type="NCBI Taxonomy" id="146919"/>
    <lineage>
        <taxon>Bacteria</taxon>
        <taxon>Pseudomonadati</taxon>
        <taxon>Rhodothermota</taxon>
        <taxon>Rhodothermia</taxon>
        <taxon>Rhodothermales</taxon>
        <taxon>Salinibacteraceae</taxon>
        <taxon>Salinibacter</taxon>
    </lineage>
</organism>
<dbReference type="Proteomes" id="UP001155057">
    <property type="component" value="Unassembled WGS sequence"/>
</dbReference>
<gene>
    <name evidence="1" type="ORF">GGP61_001472</name>
</gene>
<accession>A0A9X2Q721</accession>
<comment type="caution">
    <text evidence="1">The sequence shown here is derived from an EMBL/GenBank/DDBJ whole genome shotgun (WGS) entry which is preliminary data.</text>
</comment>
<proteinExistence type="predicted"/>